<proteinExistence type="predicted"/>
<accession>A0ABU0AJ70</accession>
<evidence type="ECO:0000313" key="1">
    <source>
        <dbReference type="EMBL" id="MDQ0271301.1"/>
    </source>
</evidence>
<comment type="caution">
    <text evidence="1">The sequence shown here is derived from an EMBL/GenBank/DDBJ whole genome shotgun (WGS) entry which is preliminary data.</text>
</comment>
<protein>
    <submittedName>
        <fullName evidence="1">Uncharacterized protein</fullName>
    </submittedName>
</protein>
<dbReference type="EMBL" id="JAUSUB010000014">
    <property type="protein sequence ID" value="MDQ0271301.1"/>
    <property type="molecule type" value="Genomic_DNA"/>
</dbReference>
<organism evidence="1 2">
    <name type="scientific">Cytobacillus purgationiresistens</name>
    <dbReference type="NCBI Taxonomy" id="863449"/>
    <lineage>
        <taxon>Bacteria</taxon>
        <taxon>Bacillati</taxon>
        <taxon>Bacillota</taxon>
        <taxon>Bacilli</taxon>
        <taxon>Bacillales</taxon>
        <taxon>Bacillaceae</taxon>
        <taxon>Cytobacillus</taxon>
    </lineage>
</organism>
<reference evidence="1 2" key="1">
    <citation type="submission" date="2023-07" db="EMBL/GenBank/DDBJ databases">
        <title>Genomic Encyclopedia of Type Strains, Phase IV (KMG-IV): sequencing the most valuable type-strain genomes for metagenomic binning, comparative biology and taxonomic classification.</title>
        <authorList>
            <person name="Goeker M."/>
        </authorList>
    </citation>
    <scope>NUCLEOTIDE SEQUENCE [LARGE SCALE GENOMIC DNA]</scope>
    <source>
        <strain evidence="1 2">DSM 23494</strain>
    </source>
</reference>
<sequence length="35" mass="4155">MGYSFTIWIGREERESGEMTFFLAGVVMTWHRLTD</sequence>
<gene>
    <name evidence="1" type="ORF">J2S17_003189</name>
</gene>
<dbReference type="Proteomes" id="UP001238088">
    <property type="component" value="Unassembled WGS sequence"/>
</dbReference>
<name>A0ABU0AJ70_9BACI</name>
<keyword evidence="2" id="KW-1185">Reference proteome</keyword>
<evidence type="ECO:0000313" key="2">
    <source>
        <dbReference type="Proteomes" id="UP001238088"/>
    </source>
</evidence>